<keyword evidence="6" id="KW-0560">Oxidoreductase</keyword>
<dbReference type="InterPro" id="IPR039697">
    <property type="entry name" value="Alcohol_dehydrogenase_Fe"/>
</dbReference>
<comment type="catalytic activity">
    <reaction evidence="1">
        <text>(S)-3-hydroxybutanoate + 2-oxoglutarate = (R)-2-hydroxyglutarate + acetoacetate</text>
        <dbReference type="Rhea" id="RHEA:23048"/>
        <dbReference type="ChEBI" id="CHEBI:11047"/>
        <dbReference type="ChEBI" id="CHEBI:13705"/>
        <dbReference type="ChEBI" id="CHEBI:15801"/>
        <dbReference type="ChEBI" id="CHEBI:16810"/>
        <dbReference type="EC" id="1.1.99.24"/>
    </reaction>
</comment>
<comment type="cofactor">
    <cofactor evidence="2">
        <name>Fe cation</name>
        <dbReference type="ChEBI" id="CHEBI:24875"/>
    </cofactor>
</comment>
<evidence type="ECO:0000256" key="7">
    <source>
        <dbReference type="ARBA" id="ARBA00049243"/>
    </source>
</evidence>
<evidence type="ECO:0000256" key="5">
    <source>
        <dbReference type="ARBA" id="ARBA00022946"/>
    </source>
</evidence>
<dbReference type="Pfam" id="PF25137">
    <property type="entry name" value="ADH_Fe_C"/>
    <property type="match status" value="1"/>
</dbReference>
<dbReference type="GO" id="GO:0004022">
    <property type="term" value="F:alcohol dehydrogenase (NAD+) activity"/>
    <property type="evidence" value="ECO:0007669"/>
    <property type="project" value="UniProtKB-EC"/>
</dbReference>
<dbReference type="PANTHER" id="PTHR11496">
    <property type="entry name" value="ALCOHOL DEHYDROGENASE"/>
    <property type="match status" value="1"/>
</dbReference>
<organism evidence="12 13">
    <name type="scientific">Azospirillum thermophilum</name>
    <dbReference type="NCBI Taxonomy" id="2202148"/>
    <lineage>
        <taxon>Bacteria</taxon>
        <taxon>Pseudomonadati</taxon>
        <taxon>Pseudomonadota</taxon>
        <taxon>Alphaproteobacteria</taxon>
        <taxon>Rhodospirillales</taxon>
        <taxon>Azospirillaceae</taxon>
        <taxon>Azospirillum</taxon>
    </lineage>
</organism>
<dbReference type="InterPro" id="IPR042157">
    <property type="entry name" value="HOT"/>
</dbReference>
<feature type="domain" description="Fe-containing alcohol dehydrogenase-like C-terminal" evidence="11">
    <location>
        <begin position="242"/>
        <end position="432"/>
    </location>
</feature>
<evidence type="ECO:0000256" key="9">
    <source>
        <dbReference type="SAM" id="MobiDB-lite"/>
    </source>
</evidence>
<evidence type="ECO:0000313" key="12">
    <source>
        <dbReference type="EMBL" id="AWK86474.1"/>
    </source>
</evidence>
<gene>
    <name evidence="12" type="ORF">DEW08_09680</name>
</gene>
<dbReference type="SUPFAM" id="SSF56796">
    <property type="entry name" value="Dehydroquinate synthase-like"/>
    <property type="match status" value="1"/>
</dbReference>
<name>A0A2S2CPM5_9PROT</name>
<evidence type="ECO:0000259" key="11">
    <source>
        <dbReference type="Pfam" id="PF25137"/>
    </source>
</evidence>
<dbReference type="CDD" id="cd08190">
    <property type="entry name" value="HOT"/>
    <property type="match status" value="1"/>
</dbReference>
<keyword evidence="5" id="KW-0809">Transit peptide</keyword>
<dbReference type="OrthoDB" id="9815791at2"/>
<evidence type="ECO:0000256" key="2">
    <source>
        <dbReference type="ARBA" id="ARBA00001962"/>
    </source>
</evidence>
<dbReference type="EMBL" id="CP029353">
    <property type="protein sequence ID" value="AWK86474.1"/>
    <property type="molecule type" value="Genomic_DNA"/>
</dbReference>
<comment type="similarity">
    <text evidence="3">Belongs to the iron-containing alcohol dehydrogenase family. Hydroxyacid-oxoacid transhydrogenase subfamily.</text>
</comment>
<dbReference type="GO" id="GO:0047988">
    <property type="term" value="F:hydroxyacid-oxoacid transhydrogenase activity"/>
    <property type="evidence" value="ECO:0007669"/>
    <property type="project" value="UniProtKB-EC"/>
</dbReference>
<dbReference type="Pfam" id="PF00465">
    <property type="entry name" value="Fe-ADH"/>
    <property type="match status" value="1"/>
</dbReference>
<dbReference type="PANTHER" id="PTHR11496:SF83">
    <property type="entry name" value="HYDROXYACID-OXOACID TRANSHYDROGENASE, MITOCHONDRIAL"/>
    <property type="match status" value="1"/>
</dbReference>
<evidence type="ECO:0000259" key="10">
    <source>
        <dbReference type="Pfam" id="PF00465"/>
    </source>
</evidence>
<dbReference type="InterPro" id="IPR018211">
    <property type="entry name" value="ADH_Fe_CS"/>
</dbReference>
<keyword evidence="13" id="KW-1185">Reference proteome</keyword>
<dbReference type="Proteomes" id="UP000245629">
    <property type="component" value="Chromosome 2"/>
</dbReference>
<feature type="region of interest" description="Disordered" evidence="9">
    <location>
        <begin position="221"/>
        <end position="241"/>
    </location>
</feature>
<evidence type="ECO:0000256" key="8">
    <source>
        <dbReference type="ARBA" id="ARBA00049496"/>
    </source>
</evidence>
<dbReference type="GO" id="GO:0046872">
    <property type="term" value="F:metal ion binding"/>
    <property type="evidence" value="ECO:0007669"/>
    <property type="project" value="InterPro"/>
</dbReference>
<dbReference type="FunFam" id="3.40.50.1970:FF:000003">
    <property type="entry name" value="Alcohol dehydrogenase, iron-containing"/>
    <property type="match status" value="1"/>
</dbReference>
<dbReference type="Gene3D" id="3.40.50.1970">
    <property type="match status" value="1"/>
</dbReference>
<dbReference type="PROSITE" id="PS00913">
    <property type="entry name" value="ADH_IRON_1"/>
    <property type="match status" value="1"/>
</dbReference>
<evidence type="ECO:0000256" key="1">
    <source>
        <dbReference type="ARBA" id="ARBA00000813"/>
    </source>
</evidence>
<proteinExistence type="inferred from homology"/>
<sequence>MPSPNAYPIDPGGETGFTVEAARMKFGPGMLAELGDDARSLGITRVALFTDPNVAATEPFAAALASLKGAGLEVVLYDGCRVEPTSASFLDAAAFAREAGVDGYVSIGGGSVIDTAKAANLYATHPADFLAYVNKPLGEGIPVPGPVRPHIACPTTCGTGSETTGVAIFDHVEKQVKTGISSRHLRPSLAVVDPRTLDSLPPGVIAATGFDVLTHAIESHTARPYRSRPRPESSALRPPYQGANPWSDIGSLQAIRLGGSYLVRAVADRDDQEARDALMFAATLAGLAFGNAGVHIPHAMSYSVAGMNHSFVATGYEKAEPMVPHGISVVLNAPAAFRFTGPAAPQAHLRAAEALGADTRGAVAEDGGRLLADRLIEMMRATGVPNGLSALGYGEADIPGLVRGASAQQRLLTIAPCAVGDDDLRRLYADAMRYW</sequence>
<comment type="catalytic activity">
    <reaction evidence="8">
        <text>4-hydroxybutanoate + 2-oxoglutarate = (R)-2-hydroxyglutarate + succinate semialdehyde</text>
        <dbReference type="Rhea" id="RHEA:24734"/>
        <dbReference type="ChEBI" id="CHEBI:15801"/>
        <dbReference type="ChEBI" id="CHEBI:16724"/>
        <dbReference type="ChEBI" id="CHEBI:16810"/>
        <dbReference type="ChEBI" id="CHEBI:57706"/>
        <dbReference type="EC" id="1.1.99.24"/>
    </reaction>
</comment>
<dbReference type="RefSeq" id="WP_109326592.1">
    <property type="nucleotide sequence ID" value="NZ_CP029353.1"/>
</dbReference>
<reference evidence="13" key="1">
    <citation type="submission" date="2018-05" db="EMBL/GenBank/DDBJ databases">
        <title>Azospirillum thermophila sp. nov., a novel isolated from hot spring.</title>
        <authorList>
            <person name="Zhao Z."/>
        </authorList>
    </citation>
    <scope>NUCLEOTIDE SEQUENCE [LARGE SCALE GENOMIC DNA]</scope>
    <source>
        <strain evidence="13">CFH 70021</strain>
    </source>
</reference>
<dbReference type="InterPro" id="IPR001670">
    <property type="entry name" value="ADH_Fe/GldA"/>
</dbReference>
<dbReference type="EC" id="1.1.99.24" evidence="4"/>
<dbReference type="KEGG" id="azz:DEW08_09680"/>
<feature type="domain" description="Alcohol dehydrogenase iron-type/glycerol dehydrogenase GldA" evidence="10">
    <location>
        <begin position="23"/>
        <end position="194"/>
    </location>
</feature>
<evidence type="ECO:0000313" key="13">
    <source>
        <dbReference type="Proteomes" id="UP000245629"/>
    </source>
</evidence>
<accession>A0A2S2CPM5</accession>
<dbReference type="AlphaFoldDB" id="A0A2S2CPM5"/>
<evidence type="ECO:0000256" key="6">
    <source>
        <dbReference type="ARBA" id="ARBA00023002"/>
    </source>
</evidence>
<dbReference type="Gene3D" id="1.20.1090.10">
    <property type="entry name" value="Dehydroquinate synthase-like - alpha domain"/>
    <property type="match status" value="1"/>
</dbReference>
<evidence type="ECO:0000256" key="4">
    <source>
        <dbReference type="ARBA" id="ARBA00013182"/>
    </source>
</evidence>
<protein>
    <recommendedName>
        <fullName evidence="4">hydroxyacid-oxoacid transhydrogenase</fullName>
        <ecNumber evidence="4">1.1.99.24</ecNumber>
    </recommendedName>
</protein>
<comment type="catalytic activity">
    <reaction evidence="7">
        <text>a primary alcohol + NAD(+) = an aldehyde + NADH + H(+)</text>
        <dbReference type="Rhea" id="RHEA:10736"/>
        <dbReference type="ChEBI" id="CHEBI:15378"/>
        <dbReference type="ChEBI" id="CHEBI:15734"/>
        <dbReference type="ChEBI" id="CHEBI:17478"/>
        <dbReference type="ChEBI" id="CHEBI:57540"/>
        <dbReference type="ChEBI" id="CHEBI:57945"/>
        <dbReference type="EC" id="1.1.1.1"/>
    </reaction>
</comment>
<dbReference type="InterPro" id="IPR056798">
    <property type="entry name" value="ADH_Fe_C"/>
</dbReference>
<evidence type="ECO:0000256" key="3">
    <source>
        <dbReference type="ARBA" id="ARBA00010005"/>
    </source>
</evidence>